<evidence type="ECO:0000256" key="5">
    <source>
        <dbReference type="ARBA" id="ARBA00023239"/>
    </source>
</evidence>
<dbReference type="Proteomes" id="UP000527860">
    <property type="component" value="Unassembled WGS sequence"/>
</dbReference>
<name>A0A0C2DKC6_9STAP</name>
<dbReference type="EMBL" id="JXII01000007">
    <property type="protein sequence ID" value="KIH70448.1"/>
    <property type="molecule type" value="Genomic_DNA"/>
</dbReference>
<dbReference type="InterPro" id="IPR036633">
    <property type="entry name" value="Prn/Lys/Arg_de-COase_C_sf"/>
</dbReference>
<dbReference type="PANTHER" id="PTHR43277:SF3">
    <property type="entry name" value="DECARBOXYLASE, PUTATIVE-RELATED"/>
    <property type="match status" value="1"/>
</dbReference>
<evidence type="ECO:0000313" key="11">
    <source>
        <dbReference type="Proteomes" id="UP000527860"/>
    </source>
</evidence>
<dbReference type="GO" id="GO:0016831">
    <property type="term" value="F:carboxy-lyase activity"/>
    <property type="evidence" value="ECO:0007669"/>
    <property type="project" value="UniProtKB-KW"/>
</dbReference>
<keyword evidence="11" id="KW-1185">Reference proteome</keyword>
<reference evidence="11" key="2">
    <citation type="submission" date="2020-04" db="EMBL/GenBank/DDBJ databases">
        <title>Genome analysis and biological profiling of marine Cellulosimicrobium funkei MOSEL-ME6.</title>
        <authorList>
            <person name="Tanveer F."/>
            <person name="Xie Y."/>
            <person name="Shinwari Z.K."/>
        </authorList>
    </citation>
    <scope>NUCLEOTIDE SEQUENCE [LARGE SCALE GENOMIC DNA]</scope>
    <source>
        <strain evidence="11">MOSEL-ME25</strain>
    </source>
</reference>
<dbReference type="Pfam" id="PF03711">
    <property type="entry name" value="OKR_DC_1_C"/>
    <property type="match status" value="1"/>
</dbReference>
<keyword evidence="3" id="KW-0210">Decarboxylase</keyword>
<evidence type="ECO:0000256" key="3">
    <source>
        <dbReference type="ARBA" id="ARBA00022793"/>
    </source>
</evidence>
<dbReference type="InterPro" id="IPR015421">
    <property type="entry name" value="PyrdxlP-dep_Trfase_major"/>
</dbReference>
<evidence type="ECO:0000256" key="2">
    <source>
        <dbReference type="ARBA" id="ARBA00010671"/>
    </source>
</evidence>
<dbReference type="OrthoDB" id="9815233at2"/>
<dbReference type="GeneID" id="77845754"/>
<dbReference type="AlphaFoldDB" id="A0A0C2DKC6"/>
<evidence type="ECO:0000259" key="6">
    <source>
        <dbReference type="Pfam" id="PF01276"/>
    </source>
</evidence>
<dbReference type="EMBL" id="JABEVU030000001">
    <property type="protein sequence ID" value="MDB0580996.1"/>
    <property type="molecule type" value="Genomic_DNA"/>
</dbReference>
<proteinExistence type="inferred from homology"/>
<comment type="caution">
    <text evidence="8">The sequence shown here is derived from an EMBL/GenBank/DDBJ whole genome shotgun (WGS) entry which is preliminary data.</text>
</comment>
<dbReference type="PANTHER" id="PTHR43277">
    <property type="entry name" value="ARGININE DECARBOXYLASE"/>
    <property type="match status" value="1"/>
</dbReference>
<evidence type="ECO:0000313" key="9">
    <source>
        <dbReference type="EMBL" id="MDB0580996.1"/>
    </source>
</evidence>
<evidence type="ECO:0000313" key="10">
    <source>
        <dbReference type="Proteomes" id="UP000031546"/>
    </source>
</evidence>
<keyword evidence="5" id="KW-0456">Lyase</keyword>
<reference evidence="9 11" key="4">
    <citation type="submission" date="2022-12" db="EMBL/GenBank/DDBJ databases">
        <title>Genome analysis and biological profiling of marine Salinicoccus roseus MOSEL-ME25.</title>
        <authorList>
            <person name="Mirza F.T."/>
            <person name="Xie Y."/>
            <person name="Shinwari Z.K."/>
        </authorList>
    </citation>
    <scope>NUCLEOTIDE SEQUENCE [LARGE SCALE GENOMIC DNA]</scope>
    <source>
        <strain evidence="9 11">MOSEL-ME25</strain>
    </source>
</reference>
<evidence type="ECO:0000256" key="1">
    <source>
        <dbReference type="ARBA" id="ARBA00001933"/>
    </source>
</evidence>
<gene>
    <name evidence="9" type="ORF">F7P68_0010695</name>
    <name evidence="8" type="ORF">SN16_09310</name>
</gene>
<organism evidence="8 10">
    <name type="scientific">Salinicoccus roseus</name>
    <dbReference type="NCBI Taxonomy" id="45670"/>
    <lineage>
        <taxon>Bacteria</taxon>
        <taxon>Bacillati</taxon>
        <taxon>Bacillota</taxon>
        <taxon>Bacilli</taxon>
        <taxon>Bacillales</taxon>
        <taxon>Staphylococcaceae</taxon>
        <taxon>Salinicoccus</taxon>
    </lineage>
</organism>
<evidence type="ECO:0000313" key="8">
    <source>
        <dbReference type="EMBL" id="KIH70448.1"/>
    </source>
</evidence>
<dbReference type="InterPro" id="IPR015424">
    <property type="entry name" value="PyrdxlP-dep_Trfase"/>
</dbReference>
<comment type="cofactor">
    <cofactor evidence="1">
        <name>pyridoxal 5'-phosphate</name>
        <dbReference type="ChEBI" id="CHEBI:597326"/>
    </cofactor>
</comment>
<accession>A0A0C2DKC6</accession>
<dbReference type="Proteomes" id="UP000031546">
    <property type="component" value="Unassembled WGS sequence"/>
</dbReference>
<dbReference type="Gene3D" id="3.40.640.10">
    <property type="entry name" value="Type I PLP-dependent aspartate aminotransferase-like (Major domain)"/>
    <property type="match status" value="1"/>
</dbReference>
<dbReference type="InterPro" id="IPR000310">
    <property type="entry name" value="Orn/Lys/Arg_deCO2ase_major_dom"/>
</dbReference>
<dbReference type="SUPFAM" id="SSF55904">
    <property type="entry name" value="Ornithine decarboxylase C-terminal domain"/>
    <property type="match status" value="1"/>
</dbReference>
<evidence type="ECO:0000259" key="7">
    <source>
        <dbReference type="Pfam" id="PF03711"/>
    </source>
</evidence>
<dbReference type="STRING" id="45670.SN16_09310"/>
<feature type="domain" description="Orn/Lys/Arg decarboxylases family 1 pyridoxal-P attachment site" evidence="6">
    <location>
        <begin position="135"/>
        <end position="247"/>
    </location>
</feature>
<dbReference type="SUPFAM" id="SSF53383">
    <property type="entry name" value="PLP-dependent transferases"/>
    <property type="match status" value="1"/>
</dbReference>
<comment type="similarity">
    <text evidence="2">Belongs to the Orn/Lys/Arg decarboxylase class-I family.</text>
</comment>
<dbReference type="InterPro" id="IPR052357">
    <property type="entry name" value="Orn_Lys_Arg_decarboxylase-I"/>
</dbReference>
<reference evidence="9" key="3">
    <citation type="submission" date="2020-04" db="EMBL/GenBank/DDBJ databases">
        <authorList>
            <person name="Tanveer F."/>
            <person name="Xie Y."/>
            <person name="Shinwari Z.K."/>
        </authorList>
    </citation>
    <scope>NUCLEOTIDE SEQUENCE</scope>
    <source>
        <strain evidence="9">MOSEL-ME25</strain>
    </source>
</reference>
<keyword evidence="4" id="KW-0663">Pyridoxal phosphate</keyword>
<reference evidence="8 10" key="1">
    <citation type="submission" date="2015-01" db="EMBL/GenBank/DDBJ databases">
        <title>Genome sequences of high lactate-tolerant strain Salinicoccus roseus W12 with industrial interest.</title>
        <authorList>
            <person name="Wang H."/>
            <person name="Yu B."/>
        </authorList>
    </citation>
    <scope>NUCLEOTIDE SEQUENCE [LARGE SCALE GENOMIC DNA]</scope>
    <source>
        <strain evidence="8 10">W12</strain>
    </source>
</reference>
<feature type="domain" description="Orn/Lys/Arg decarboxylases family 1 pyridoxal-P attachment site" evidence="6">
    <location>
        <begin position="3"/>
        <end position="117"/>
    </location>
</feature>
<sequence>MELYERITEKIDAESISMHVPGHKNNTIGHLSNLDWSYDMTEIEGLDDLHDPVEVLSRLNVNIAEKYKGYKAQLMVNGTTNGIISAIYALSRTHHHFIVVRGAHKSVYHALDLAGSTFQEIDRSVVCMTEFHPGEVVIITYPTYNGECFNIEGMIDHIHSYGSLVLTDEAHGAHLDIAESFPSSSMKFASDIAIQSYHKMLPALTMSSVIFVRDETLYERIMKYINYFETSSPSYLLLLSMEQAHEFYLNYTSGEFFGKRKILIEAMESKGIEVKEQDDPAKLLLNYNGMSPFMLHASFTDLHIYPEMVTDEGVLFCLPLFHQGDSYPFSLLIERIQKMEFKGRELEPVDGQVDILKGRICVKSIVPYPPGVPLVHENEVITGSHLKSIKHYLHNHVRIEGIKYNLQYYNNEGDQ</sequence>
<feature type="domain" description="Orn/Lys/Arg decarboxylase C-terminal" evidence="7">
    <location>
        <begin position="352"/>
        <end position="394"/>
    </location>
</feature>
<dbReference type="Pfam" id="PF01276">
    <property type="entry name" value="OKR_DC_1"/>
    <property type="match status" value="2"/>
</dbReference>
<dbReference type="InterPro" id="IPR008286">
    <property type="entry name" value="Prn/Lys/Arg_de-COase_C"/>
</dbReference>
<protein>
    <submittedName>
        <fullName evidence="8">Uncharacterized protein</fullName>
    </submittedName>
</protein>
<evidence type="ECO:0000256" key="4">
    <source>
        <dbReference type="ARBA" id="ARBA00022898"/>
    </source>
</evidence>
<dbReference type="RefSeq" id="WP_040106346.1">
    <property type="nucleotide sequence ID" value="NZ_JABEVU030000001.1"/>
</dbReference>
<dbReference type="Gene3D" id="3.90.105.10">
    <property type="entry name" value="Molybdopterin biosynthesis moea protein, domain 2"/>
    <property type="match status" value="1"/>
</dbReference>